<evidence type="ECO:0000313" key="3">
    <source>
        <dbReference type="Proteomes" id="UP000016922"/>
    </source>
</evidence>
<gene>
    <name evidence="2" type="ORF">GLAREA_03957</name>
</gene>
<feature type="chain" id="PRO_5004507932" evidence="1">
    <location>
        <begin position="19"/>
        <end position="645"/>
    </location>
</feature>
<dbReference type="InterPro" id="IPR011659">
    <property type="entry name" value="WD40"/>
</dbReference>
<reference evidence="2 3" key="1">
    <citation type="journal article" date="2013" name="BMC Genomics">
        <title>Genomics-driven discovery of the pneumocandin biosynthetic gene cluster in the fungus Glarea lozoyensis.</title>
        <authorList>
            <person name="Chen L."/>
            <person name="Yue Q."/>
            <person name="Zhang X."/>
            <person name="Xiang M."/>
            <person name="Wang C."/>
            <person name="Li S."/>
            <person name="Che Y."/>
            <person name="Ortiz-Lopez F.J."/>
            <person name="Bills G.F."/>
            <person name="Liu X."/>
            <person name="An Z."/>
        </authorList>
    </citation>
    <scope>NUCLEOTIDE SEQUENCE [LARGE SCALE GENOMIC DNA]</scope>
    <source>
        <strain evidence="3">ATCC 20868 / MF5171</strain>
    </source>
</reference>
<accession>S3CZF0</accession>
<name>S3CZF0_GLAL2</name>
<dbReference type="PANTHER" id="PTHR32161:SF8">
    <property type="entry name" value="DPP6 N-TERMINAL DOMAIN-LIKE PROTEIN"/>
    <property type="match status" value="1"/>
</dbReference>
<keyword evidence="3" id="KW-1185">Reference proteome</keyword>
<proteinExistence type="predicted"/>
<organism evidence="2 3">
    <name type="scientific">Glarea lozoyensis (strain ATCC 20868 / MF5171)</name>
    <dbReference type="NCBI Taxonomy" id="1116229"/>
    <lineage>
        <taxon>Eukaryota</taxon>
        <taxon>Fungi</taxon>
        <taxon>Dikarya</taxon>
        <taxon>Ascomycota</taxon>
        <taxon>Pezizomycotina</taxon>
        <taxon>Leotiomycetes</taxon>
        <taxon>Helotiales</taxon>
        <taxon>Helotiaceae</taxon>
        <taxon>Glarea</taxon>
    </lineage>
</organism>
<dbReference type="RefSeq" id="XP_008082401.1">
    <property type="nucleotide sequence ID" value="XM_008084210.1"/>
</dbReference>
<dbReference type="SUPFAM" id="SSF69304">
    <property type="entry name" value="Tricorn protease N-terminal domain"/>
    <property type="match status" value="1"/>
</dbReference>
<dbReference type="PROSITE" id="PS51257">
    <property type="entry name" value="PROKAR_LIPOPROTEIN"/>
    <property type="match status" value="1"/>
</dbReference>
<dbReference type="Gene3D" id="2.120.10.30">
    <property type="entry name" value="TolB, C-terminal domain"/>
    <property type="match status" value="3"/>
</dbReference>
<dbReference type="Pfam" id="PF07676">
    <property type="entry name" value="PD40"/>
    <property type="match status" value="6"/>
</dbReference>
<feature type="signal peptide" evidence="1">
    <location>
        <begin position="1"/>
        <end position="18"/>
    </location>
</feature>
<dbReference type="HOGENOM" id="CLU_011452_0_0_1"/>
<dbReference type="SUPFAM" id="SSF82171">
    <property type="entry name" value="DPP6 N-terminal domain-like"/>
    <property type="match status" value="1"/>
</dbReference>
<keyword evidence="1" id="KW-0732">Signal</keyword>
<dbReference type="OMA" id="MPLYVPN"/>
<dbReference type="eggNOG" id="ENOG502QPTW">
    <property type="taxonomic scope" value="Eukaryota"/>
</dbReference>
<dbReference type="PANTHER" id="PTHR32161">
    <property type="entry name" value="DPP6 N-TERMINAL DOMAIN-LIKE PROTEIN"/>
    <property type="match status" value="1"/>
</dbReference>
<evidence type="ECO:0000313" key="2">
    <source>
        <dbReference type="EMBL" id="EPE30990.1"/>
    </source>
</evidence>
<dbReference type="OrthoDB" id="43744at2759"/>
<sequence length="645" mass="71221">MRFISVFSFGATIGLAIASCPYSQASGSQLEHKPRSFSAGQFSRPSADKKGVFLMNRIGPSTSTLYISNIDGSNERQVLNTNNTFDYHASFSPDGKWITFTSERGGDGNSDLYRVRTDGSGLQKMNATPSFEDAMVLSPNGSHAAYVTTANGYVANIWVMDLSTGIHTNLTNTDAVRGVNWSPNSYFQPAWSPDGKWILFSSDRNTDWLGHGNGTGWEHTQELSVYVIRPDGTGFRQVATKPGYALGSPKWSPDGKRVVFYELTREATWGAHRPESLATTDSQIISVDFATGLDRIVETSGPGLKLSPQYISQHEIGYLVKSPVAKQGLAYTSNRTSVLGNLRSPAWSADGKSVVYEKTGWDIRSMEAPLYSWDKDWEYRFTDVFPQLSRQGELAITQKQLGNSSIVKMHPDGTDLKLVFDSYSTGQADPAFVMKGLSGAFQPSWSPDGQWIAFGLGSWFQSRTGPGWIFRASADGSIAEQLTNGTLNSGFPSYSADGRYLVYRVWGAQFGLRILDLANQNTRVLTDSNDNLPFFSPSGDKIVFTRKMNVTNFDICTIRPDGTDLKVLTSSGANDAHAVWTADGKIMYSSGMYGFRIEAALYDDTFQPYGQIMIMDEDGQNKRMLTDSMWEDSMPLYLPKHLFGN</sequence>
<dbReference type="EMBL" id="KE145363">
    <property type="protein sequence ID" value="EPE30990.1"/>
    <property type="molecule type" value="Genomic_DNA"/>
</dbReference>
<evidence type="ECO:0000256" key="1">
    <source>
        <dbReference type="SAM" id="SignalP"/>
    </source>
</evidence>
<dbReference type="GeneID" id="19463012"/>
<dbReference type="AlphaFoldDB" id="S3CZF0"/>
<dbReference type="InterPro" id="IPR011042">
    <property type="entry name" value="6-blade_b-propeller_TolB-like"/>
</dbReference>
<protein>
    <submittedName>
        <fullName evidence="2">DPP6 N-terminal</fullName>
    </submittedName>
</protein>
<dbReference type="KEGG" id="glz:GLAREA_03957"/>
<dbReference type="Proteomes" id="UP000016922">
    <property type="component" value="Unassembled WGS sequence"/>
</dbReference>